<dbReference type="SUPFAM" id="SSF143968">
    <property type="entry name" value="UbiD C-terminal domain-like"/>
    <property type="match status" value="1"/>
</dbReference>
<proteinExistence type="predicted"/>
<dbReference type="Gene3D" id="1.20.5.570">
    <property type="entry name" value="Single helix bin"/>
    <property type="match status" value="1"/>
</dbReference>
<evidence type="ECO:0000313" key="1">
    <source>
        <dbReference type="EMBL" id="VAW46101.1"/>
    </source>
</evidence>
<dbReference type="GO" id="GO:0008694">
    <property type="term" value="F:4-hydroxy-3-polyprenylbenzoate decarboxylase activity"/>
    <property type="evidence" value="ECO:0007669"/>
    <property type="project" value="UniProtKB-EC"/>
</dbReference>
<dbReference type="AlphaFoldDB" id="A0A3B0VSZ5"/>
<name>A0A3B0VSZ5_9ZZZZ</name>
<dbReference type="EC" id="4.1.1.98" evidence="1"/>
<sequence>ASPVASLGSKMGIDATNKLPAESNRKWGRPITMTDEVKTRIDQLWEDIGGW</sequence>
<protein>
    <submittedName>
        <fullName evidence="1">3-polyprenyl-4-hydroxybenzoate carboxy-lyase</fullName>
        <ecNumber evidence="1">4.1.1.98</ecNumber>
    </submittedName>
</protein>
<accession>A0A3B0VSZ5</accession>
<feature type="non-terminal residue" evidence="1">
    <location>
        <position position="1"/>
    </location>
</feature>
<organism evidence="1">
    <name type="scientific">hydrothermal vent metagenome</name>
    <dbReference type="NCBI Taxonomy" id="652676"/>
    <lineage>
        <taxon>unclassified sequences</taxon>
        <taxon>metagenomes</taxon>
        <taxon>ecological metagenomes</taxon>
    </lineage>
</organism>
<keyword evidence="1" id="KW-0456">Lyase</keyword>
<dbReference type="EMBL" id="UOFA01000259">
    <property type="protein sequence ID" value="VAW46101.1"/>
    <property type="molecule type" value="Genomic_DNA"/>
</dbReference>
<gene>
    <name evidence="1" type="ORF">MNBD_GAMMA02-1312</name>
</gene>
<reference evidence="1" key="1">
    <citation type="submission" date="2018-06" db="EMBL/GenBank/DDBJ databases">
        <authorList>
            <person name="Zhirakovskaya E."/>
        </authorList>
    </citation>
    <scope>NUCLEOTIDE SEQUENCE</scope>
</reference>